<comment type="similarity">
    <text evidence="3">Belongs to the CTU2/NCS2 family.</text>
</comment>
<gene>
    <name evidence="5" type="ORF">MUK42_28139</name>
</gene>
<dbReference type="InterPro" id="IPR019407">
    <property type="entry name" value="CTU2"/>
</dbReference>
<dbReference type="GO" id="GO:0016783">
    <property type="term" value="F:sulfurtransferase activity"/>
    <property type="evidence" value="ECO:0007669"/>
    <property type="project" value="TreeGrafter"/>
</dbReference>
<dbReference type="Pfam" id="PF10288">
    <property type="entry name" value="CTU2"/>
    <property type="match status" value="1"/>
</dbReference>
<dbReference type="Gene3D" id="3.40.50.620">
    <property type="entry name" value="HUPs"/>
    <property type="match status" value="1"/>
</dbReference>
<dbReference type="GO" id="GO:0005829">
    <property type="term" value="C:cytosol"/>
    <property type="evidence" value="ECO:0007669"/>
    <property type="project" value="TreeGrafter"/>
</dbReference>
<dbReference type="Proteomes" id="UP001055439">
    <property type="component" value="Chromosome 2"/>
</dbReference>
<dbReference type="InterPro" id="IPR014729">
    <property type="entry name" value="Rossmann-like_a/b/a_fold"/>
</dbReference>
<dbReference type="HAMAP" id="MF_03054">
    <property type="entry name" value="CTU2"/>
    <property type="match status" value="1"/>
</dbReference>
<sequence>MASCGGRGGECHQSHCQRSEEDGGTEEATRETVASLSVAGDSPPSSATRGGALEQCTKCGETVAAAAPRAINGLCAACFRAYLFGKFKLAVTTNAMISPTDNVLVAFSGGPASRVALQFVHEMQCISLKNLNASKSQALPVFGVGVAFIDESAISIGPLHEMNKVIAQIRSIVSTLSPAHKELHIKPLENICSMSSNDGRIRLNELLDSVTDATGKEDFMKYLRMLTLQKIALDNGYSKLLLGSCTSTIACHVISATVKGQGYSLPGDVQYVDARWEVPVVLPLRDCTAEELNQLCHLDGLELLQLIKRPSNSINSLVSSFVARLRDENPSRERTIVRTAEKLRPFCFNKFVEDTYHEFVPSRLRCKFQNINNSETALSEVLCPLCGSPLSEPEVQSLRNILEKTQTLVENFTAHCCQSCSFQILPTGAESLQHFYTVLPQSVTVRVTGGTSDHSQLRYTMELKYFLKLFNFLFRELIDDCLLLNQASVMTESNP</sequence>
<reference evidence="5" key="1">
    <citation type="submission" date="2022-05" db="EMBL/GenBank/DDBJ databases">
        <title>The Musa troglodytarum L. genome provides insights into the mechanism of non-climacteric behaviour and enrichment of carotenoids.</title>
        <authorList>
            <person name="Wang J."/>
        </authorList>
    </citation>
    <scope>NUCLEOTIDE SEQUENCE</scope>
    <source>
        <tissue evidence="5">Leaf</tissue>
    </source>
</reference>
<keyword evidence="6" id="KW-1185">Reference proteome</keyword>
<comment type="function">
    <text evidence="3">Plays a central role in 2-thiolation of mcm(5)S(2)U at tRNA wobble positions of tRNA(Lys), tRNA(Glu) and tRNA(Gln). May act by forming a heterodimer with NCS6/CTU1 that ligates sulfur from thiocarboxylated URM1 onto the uridine of tRNAs at wobble position.</text>
</comment>
<evidence type="ECO:0000256" key="1">
    <source>
        <dbReference type="ARBA" id="ARBA00022490"/>
    </source>
</evidence>
<evidence type="ECO:0000313" key="5">
    <source>
        <dbReference type="EMBL" id="URD88298.1"/>
    </source>
</evidence>
<feature type="region of interest" description="Disordered" evidence="4">
    <location>
        <begin position="1"/>
        <end position="51"/>
    </location>
</feature>
<dbReference type="GO" id="GO:0016779">
    <property type="term" value="F:nucleotidyltransferase activity"/>
    <property type="evidence" value="ECO:0007669"/>
    <property type="project" value="UniProtKB-UniRule"/>
</dbReference>
<dbReference type="PANTHER" id="PTHR20882">
    <property type="entry name" value="CYTOPLASMIC TRNA 2-THIOLATION PROTEIN 2"/>
    <property type="match status" value="1"/>
</dbReference>
<evidence type="ECO:0000313" key="6">
    <source>
        <dbReference type="Proteomes" id="UP001055439"/>
    </source>
</evidence>
<dbReference type="GO" id="GO:0002143">
    <property type="term" value="P:tRNA wobble position uridine thiolation"/>
    <property type="evidence" value="ECO:0007669"/>
    <property type="project" value="TreeGrafter"/>
</dbReference>
<protein>
    <recommendedName>
        <fullName evidence="3">Cytoplasmic tRNA 2-thiolation protein 2</fullName>
    </recommendedName>
</protein>
<proteinExistence type="inferred from homology"/>
<feature type="compositionally biased region" description="Basic and acidic residues" evidence="4">
    <location>
        <begin position="9"/>
        <end position="21"/>
    </location>
</feature>
<organism evidence="5 6">
    <name type="scientific">Musa troglodytarum</name>
    <name type="common">fe'i banana</name>
    <dbReference type="NCBI Taxonomy" id="320322"/>
    <lineage>
        <taxon>Eukaryota</taxon>
        <taxon>Viridiplantae</taxon>
        <taxon>Streptophyta</taxon>
        <taxon>Embryophyta</taxon>
        <taxon>Tracheophyta</taxon>
        <taxon>Spermatophyta</taxon>
        <taxon>Magnoliopsida</taxon>
        <taxon>Liliopsida</taxon>
        <taxon>Zingiberales</taxon>
        <taxon>Musaceae</taxon>
        <taxon>Musa</taxon>
    </lineage>
</organism>
<dbReference type="GO" id="GO:0032447">
    <property type="term" value="P:protein urmylation"/>
    <property type="evidence" value="ECO:0007669"/>
    <property type="project" value="UniProtKB-UniRule"/>
</dbReference>
<evidence type="ECO:0000256" key="3">
    <source>
        <dbReference type="HAMAP-Rule" id="MF_03054"/>
    </source>
</evidence>
<dbReference type="PANTHER" id="PTHR20882:SF14">
    <property type="entry name" value="CYTOPLASMIC TRNA 2-THIOLATION PROTEIN 2"/>
    <property type="match status" value="1"/>
</dbReference>
<comment type="pathway">
    <text evidence="3">tRNA modification; 5-methoxycarbonylmethyl-2-thiouridine-tRNA biosynthesis.</text>
</comment>
<dbReference type="EMBL" id="CP097504">
    <property type="protein sequence ID" value="URD88298.1"/>
    <property type="molecule type" value="Genomic_DNA"/>
</dbReference>
<accession>A0A9E7F3G5</accession>
<name>A0A9E7F3G5_9LILI</name>
<dbReference type="GO" id="GO:0000049">
    <property type="term" value="F:tRNA binding"/>
    <property type="evidence" value="ECO:0007669"/>
    <property type="project" value="InterPro"/>
</dbReference>
<evidence type="ECO:0000256" key="4">
    <source>
        <dbReference type="SAM" id="MobiDB-lite"/>
    </source>
</evidence>
<keyword evidence="1 3" id="KW-0963">Cytoplasm</keyword>
<keyword evidence="2 3" id="KW-0819">tRNA processing</keyword>
<dbReference type="AlphaFoldDB" id="A0A9E7F3G5"/>
<evidence type="ECO:0000256" key="2">
    <source>
        <dbReference type="ARBA" id="ARBA00022694"/>
    </source>
</evidence>
<dbReference type="OrthoDB" id="25129at2759"/>
<comment type="subcellular location">
    <subcellularLocation>
        <location evidence="3">Cytoplasm</location>
    </subcellularLocation>
</comment>
<dbReference type="SUPFAM" id="SSF52402">
    <property type="entry name" value="Adenine nucleotide alpha hydrolases-like"/>
    <property type="match status" value="1"/>
</dbReference>